<proteinExistence type="predicted"/>
<dbReference type="AlphaFoldDB" id="A0A5N7DTF9"/>
<keyword evidence="1" id="KW-1133">Transmembrane helix</keyword>
<name>A0A5N7DTF9_9EURO</name>
<evidence type="ECO:0000313" key="2">
    <source>
        <dbReference type="EMBL" id="KAE8409751.1"/>
    </source>
</evidence>
<feature type="transmembrane region" description="Helical" evidence="1">
    <location>
        <begin position="54"/>
        <end position="76"/>
    </location>
</feature>
<sequence>MTIYISFGYCLDTCCHSGSCSEEVVFLRLCFCFFSLSVSPVFLFRLSVLVGPTYGVLAGIMCGHMTCPFQITLPFIQGLDSRKMPMAVADQPKRLHV</sequence>
<organism evidence="2 3">
    <name type="scientific">Aspergillus pseudonomiae</name>
    <dbReference type="NCBI Taxonomy" id="1506151"/>
    <lineage>
        <taxon>Eukaryota</taxon>
        <taxon>Fungi</taxon>
        <taxon>Dikarya</taxon>
        <taxon>Ascomycota</taxon>
        <taxon>Pezizomycotina</taxon>
        <taxon>Eurotiomycetes</taxon>
        <taxon>Eurotiomycetidae</taxon>
        <taxon>Eurotiales</taxon>
        <taxon>Aspergillaceae</taxon>
        <taxon>Aspergillus</taxon>
        <taxon>Aspergillus subgen. Circumdati</taxon>
    </lineage>
</organism>
<evidence type="ECO:0000313" key="3">
    <source>
        <dbReference type="Proteomes" id="UP000325579"/>
    </source>
</evidence>
<feature type="transmembrane region" description="Helical" evidence="1">
    <location>
        <begin position="25"/>
        <end position="48"/>
    </location>
</feature>
<dbReference type="GeneID" id="43663567"/>
<evidence type="ECO:0000256" key="1">
    <source>
        <dbReference type="SAM" id="Phobius"/>
    </source>
</evidence>
<keyword evidence="3" id="KW-1185">Reference proteome</keyword>
<dbReference type="RefSeq" id="XP_031947070.1">
    <property type="nucleotide sequence ID" value="XM_032078876.1"/>
</dbReference>
<keyword evidence="1" id="KW-0812">Transmembrane</keyword>
<protein>
    <submittedName>
        <fullName evidence="2">Uncharacterized protein</fullName>
    </submittedName>
</protein>
<accession>A0A5N7DTF9</accession>
<reference evidence="2 3" key="1">
    <citation type="submission" date="2019-04" db="EMBL/GenBank/DDBJ databases">
        <authorList>
            <consortium name="DOE Joint Genome Institute"/>
            <person name="Mondo S."/>
            <person name="Kjaerbolling I."/>
            <person name="Vesth T."/>
            <person name="Frisvad J.C."/>
            <person name="Nybo J.L."/>
            <person name="Theobald S."/>
            <person name="Kildgaard S."/>
            <person name="Isbrandt T."/>
            <person name="Kuo A."/>
            <person name="Sato A."/>
            <person name="Lyhne E.K."/>
            <person name="Kogle M.E."/>
            <person name="Wiebenga A."/>
            <person name="Kun R.S."/>
            <person name="Lubbers R.J."/>
            <person name="Makela M.R."/>
            <person name="Barry K."/>
            <person name="Chovatia M."/>
            <person name="Clum A."/>
            <person name="Daum C."/>
            <person name="Haridas S."/>
            <person name="He G."/>
            <person name="LaButti K."/>
            <person name="Lipzen A."/>
            <person name="Riley R."/>
            <person name="Salamov A."/>
            <person name="Simmons B.A."/>
            <person name="Magnuson J.K."/>
            <person name="Henrissat B."/>
            <person name="Mortensen U.H."/>
            <person name="Larsen T.O."/>
            <person name="Devries R.P."/>
            <person name="Grigoriev I.V."/>
            <person name="Machida M."/>
            <person name="Baker S.E."/>
            <person name="Andersen M.R."/>
            <person name="Cantor M.N."/>
            <person name="Hua S.X."/>
        </authorList>
    </citation>
    <scope>NUCLEOTIDE SEQUENCE [LARGE SCALE GENOMIC DNA]</scope>
    <source>
        <strain evidence="2 3">CBS 119388</strain>
    </source>
</reference>
<dbReference type="Proteomes" id="UP000325579">
    <property type="component" value="Unassembled WGS sequence"/>
</dbReference>
<keyword evidence="1" id="KW-0472">Membrane</keyword>
<gene>
    <name evidence="2" type="ORF">BDV37DRAFT_145</name>
</gene>
<dbReference type="EMBL" id="ML736738">
    <property type="protein sequence ID" value="KAE8409751.1"/>
    <property type="molecule type" value="Genomic_DNA"/>
</dbReference>